<dbReference type="Pfam" id="PF04545">
    <property type="entry name" value="Sigma70_r4"/>
    <property type="match status" value="1"/>
</dbReference>
<dbReference type="InterPro" id="IPR007627">
    <property type="entry name" value="RNA_pol_sigma70_r2"/>
</dbReference>
<dbReference type="SUPFAM" id="SSF88659">
    <property type="entry name" value="Sigma3 and sigma4 domains of RNA polymerase sigma factors"/>
    <property type="match status" value="2"/>
</dbReference>
<dbReference type="InterPro" id="IPR002645">
    <property type="entry name" value="STAS_dom"/>
</dbReference>
<dbReference type="EMBL" id="BAAALT010000141">
    <property type="protein sequence ID" value="GAA1815894.1"/>
    <property type="molecule type" value="Genomic_DNA"/>
</dbReference>
<dbReference type="SUPFAM" id="SSF88946">
    <property type="entry name" value="Sigma2 domain of RNA polymerase sigma factors"/>
    <property type="match status" value="1"/>
</dbReference>
<dbReference type="Gene3D" id="1.20.120.1810">
    <property type="match status" value="1"/>
</dbReference>
<evidence type="ECO:0000256" key="4">
    <source>
        <dbReference type="ARBA" id="ARBA00023163"/>
    </source>
</evidence>
<proteinExistence type="predicted"/>
<dbReference type="CDD" id="cd06171">
    <property type="entry name" value="Sigma70_r4"/>
    <property type="match status" value="1"/>
</dbReference>
<dbReference type="PANTHER" id="PTHR30385">
    <property type="entry name" value="SIGMA FACTOR F FLAGELLAR"/>
    <property type="match status" value="1"/>
</dbReference>
<evidence type="ECO:0000256" key="3">
    <source>
        <dbReference type="ARBA" id="ARBA00023125"/>
    </source>
</evidence>
<reference evidence="7" key="1">
    <citation type="journal article" date="2019" name="Int. J. Syst. Evol. Microbiol.">
        <title>The Global Catalogue of Microorganisms (GCM) 10K type strain sequencing project: providing services to taxonomists for standard genome sequencing and annotation.</title>
        <authorList>
            <consortium name="The Broad Institute Genomics Platform"/>
            <consortium name="The Broad Institute Genome Sequencing Center for Infectious Disease"/>
            <person name="Wu L."/>
            <person name="Ma J."/>
        </authorList>
    </citation>
    <scope>NUCLEOTIDE SEQUENCE [LARGE SCALE GENOMIC DNA]</scope>
    <source>
        <strain evidence="7">JCM 13250</strain>
    </source>
</reference>
<dbReference type="CDD" id="cd07043">
    <property type="entry name" value="STAS_anti-anti-sigma_factors"/>
    <property type="match status" value="1"/>
</dbReference>
<dbReference type="RefSeq" id="WP_344134569.1">
    <property type="nucleotide sequence ID" value="NZ_BAAALT010000141.1"/>
</dbReference>
<dbReference type="PANTHER" id="PTHR30385:SF4">
    <property type="entry name" value="RNA POLYMERASE SIGMA-E FACTOR"/>
    <property type="match status" value="1"/>
</dbReference>
<dbReference type="InterPro" id="IPR013325">
    <property type="entry name" value="RNA_pol_sigma_r2"/>
</dbReference>
<sequence length="390" mass="42023">MNRPMLHTHLVDGVQLVVAEGDLDLSASSAVRRTLRRGVDTAPGGVVFDLADVSLIDAAIVGVLAGALSHAEEVGSRLRVVGAEGTVLDVLEIVSLAKKLGAYAPRDSAPPRPARPCCTMHARSPHEVVHDVIAAGQDSLAMTNEMIGQLLIEAAALPVNDPRRGPLREQAVELALPAAHQMAARYRNRGENEDDLRQVAALGLLKAIDGWDPERGHGFSDYAIPTVLGELRRHFRDRGWAMRVPRRLKDVLLETRRVNDQLTQELGRSPDPADLATSLGLPTEAVEAALDAAESYRPRSLSVPVGDGSAELADLMGALDPGYEQVDNLNSITDVIAALPERTRRILALRFTQDLSQAQIAAEVGLSQMHVSRILNQTIATLRDAIMAQD</sequence>
<organism evidence="6 7">
    <name type="scientific">Luedemannella flava</name>
    <dbReference type="NCBI Taxonomy" id="349316"/>
    <lineage>
        <taxon>Bacteria</taxon>
        <taxon>Bacillati</taxon>
        <taxon>Actinomycetota</taxon>
        <taxon>Actinomycetes</taxon>
        <taxon>Micromonosporales</taxon>
        <taxon>Micromonosporaceae</taxon>
        <taxon>Luedemannella</taxon>
    </lineage>
</organism>
<evidence type="ECO:0000313" key="7">
    <source>
        <dbReference type="Proteomes" id="UP001500218"/>
    </source>
</evidence>
<dbReference type="NCBIfam" id="TIGR02937">
    <property type="entry name" value="sigma70-ECF"/>
    <property type="match status" value="1"/>
</dbReference>
<dbReference type="Gene3D" id="3.30.750.24">
    <property type="entry name" value="STAS domain"/>
    <property type="match status" value="1"/>
</dbReference>
<dbReference type="InterPro" id="IPR036388">
    <property type="entry name" value="WH-like_DNA-bd_sf"/>
</dbReference>
<evidence type="ECO:0000256" key="2">
    <source>
        <dbReference type="ARBA" id="ARBA00023082"/>
    </source>
</evidence>
<dbReference type="InterPro" id="IPR014284">
    <property type="entry name" value="RNA_pol_sigma-70_dom"/>
</dbReference>
<dbReference type="Pfam" id="PF01740">
    <property type="entry name" value="STAS"/>
    <property type="match status" value="1"/>
</dbReference>
<dbReference type="InterPro" id="IPR036513">
    <property type="entry name" value="STAS_dom_sf"/>
</dbReference>
<keyword evidence="2" id="KW-0731">Sigma factor</keyword>
<dbReference type="PROSITE" id="PS50801">
    <property type="entry name" value="STAS"/>
    <property type="match status" value="1"/>
</dbReference>
<protein>
    <recommendedName>
        <fullName evidence="5">STAS domain-containing protein</fullName>
    </recommendedName>
</protein>
<gene>
    <name evidence="6" type="ORF">GCM10009682_40930</name>
</gene>
<dbReference type="InterPro" id="IPR007630">
    <property type="entry name" value="RNA_pol_sigma70_r4"/>
</dbReference>
<dbReference type="NCBIfam" id="TIGR02980">
    <property type="entry name" value="SigBFG"/>
    <property type="match status" value="1"/>
</dbReference>
<dbReference type="InterPro" id="IPR013324">
    <property type="entry name" value="RNA_pol_sigma_r3/r4-like"/>
</dbReference>
<keyword evidence="1" id="KW-0805">Transcription regulation</keyword>
<name>A0ABP4YLL9_9ACTN</name>
<keyword evidence="4" id="KW-0804">Transcription</keyword>
<keyword evidence="7" id="KW-1185">Reference proteome</keyword>
<dbReference type="Proteomes" id="UP001500218">
    <property type="component" value="Unassembled WGS sequence"/>
</dbReference>
<dbReference type="InterPro" id="IPR007624">
    <property type="entry name" value="RNA_pol_sigma70_r3"/>
</dbReference>
<keyword evidence="3" id="KW-0238">DNA-binding</keyword>
<dbReference type="SUPFAM" id="SSF52091">
    <property type="entry name" value="SpoIIaa-like"/>
    <property type="match status" value="1"/>
</dbReference>
<accession>A0ABP4YLL9</accession>
<evidence type="ECO:0000313" key="6">
    <source>
        <dbReference type="EMBL" id="GAA1815894.1"/>
    </source>
</evidence>
<evidence type="ECO:0000259" key="5">
    <source>
        <dbReference type="PROSITE" id="PS50801"/>
    </source>
</evidence>
<comment type="caution">
    <text evidence="6">The sequence shown here is derived from an EMBL/GenBank/DDBJ whole genome shotgun (WGS) entry which is preliminary data.</text>
</comment>
<dbReference type="Gene3D" id="1.10.10.10">
    <property type="entry name" value="Winged helix-like DNA-binding domain superfamily/Winged helix DNA-binding domain"/>
    <property type="match status" value="2"/>
</dbReference>
<dbReference type="Pfam" id="PF04542">
    <property type="entry name" value="Sigma70_r2"/>
    <property type="match status" value="1"/>
</dbReference>
<dbReference type="InterPro" id="IPR014322">
    <property type="entry name" value="RNA_pol_sigma-B/F/G"/>
</dbReference>
<feature type="domain" description="STAS" evidence="5">
    <location>
        <begin position="4"/>
        <end position="101"/>
    </location>
</feature>
<dbReference type="Pfam" id="PF04539">
    <property type="entry name" value="Sigma70_r3"/>
    <property type="match status" value="1"/>
</dbReference>
<evidence type="ECO:0000256" key="1">
    <source>
        <dbReference type="ARBA" id="ARBA00023015"/>
    </source>
</evidence>